<organism evidence="9 10">
    <name type="scientific">Wuchereria bancrofti</name>
    <dbReference type="NCBI Taxonomy" id="6293"/>
    <lineage>
        <taxon>Eukaryota</taxon>
        <taxon>Metazoa</taxon>
        <taxon>Ecdysozoa</taxon>
        <taxon>Nematoda</taxon>
        <taxon>Chromadorea</taxon>
        <taxon>Rhabditida</taxon>
        <taxon>Spirurina</taxon>
        <taxon>Spiruromorpha</taxon>
        <taxon>Filarioidea</taxon>
        <taxon>Onchocercidae</taxon>
        <taxon>Wuchereria</taxon>
    </lineage>
</organism>
<proteinExistence type="predicted"/>
<protein>
    <recommendedName>
        <fullName evidence="8">F-box domain-containing protein</fullName>
    </recommendedName>
</protein>
<dbReference type="GO" id="GO:0008270">
    <property type="term" value="F:zinc ion binding"/>
    <property type="evidence" value="ECO:0007669"/>
    <property type="project" value="UniProtKB-KW"/>
</dbReference>
<evidence type="ECO:0000256" key="6">
    <source>
        <dbReference type="ARBA" id="ARBA00023242"/>
    </source>
</evidence>
<name>A0AAF5PRQ1_WUCBA</name>
<evidence type="ECO:0000313" key="10">
    <source>
        <dbReference type="WBParaSite" id="mrna-Wban_04778"/>
    </source>
</evidence>
<dbReference type="WBParaSite" id="mrna-Wban_04778">
    <property type="protein sequence ID" value="mrna-Wban_04778"/>
    <property type="gene ID" value="Wban_04778"/>
</dbReference>
<dbReference type="InterPro" id="IPR050888">
    <property type="entry name" value="ZnF_C2H2-type_TF"/>
</dbReference>
<sequence>MLRQLLSTTNGAGSSNALSNDYEHCPIYPLSSRNFENSAMTSPLPSLSQPSLHLSQSQLLPPLPSSSSSSTSSSLSSASASLLSSSASSSSASSSSSSSSSASASTSASSLSLPLSLSPTSTLPSTDTVSISTSQNQFRINDNKNLITAEYMSLAAGYGMQTPITSNHLEILDTNNDLNDTTELFSSTYAMLSADSTLSWNVWDEQTRFSNNTNDFTSNQVPMSINNHNFGYPIHTTIPGCSNDIRYQTCNTNQIDNNYTTNCHGNRLELQQPMQQPIVLPNINESRNYGQQQKCTENLNQITQLRFSDTNQKMMIHHDTGSGETVVNRCEKKQITCMACHAVYSSRRSLTGHIGRNEKCREIIGRNYLDQMGGSVGNIRICEPGNITNSNGIDPVCPYCDRFISHYKGNIRRHVNQCMRSIRNGNKLRRKDTILKQFTSDTIQFDNGCNELMTFSDNYQPNVLETSMTTEKAPWLSNCSDVLLEQNSIIKTKLSNTKRDRSNDDPFRCPLCDFATIYKGNMKRHLSTCHGLQDDDLKDGCIDKMKYKEVIESRLENGSRNKRSKNLQHFKVTPKLSQMVSDNTPSSSTVTDCNTMKMISEVAIADEALSTFPTISSSFSNCKQEQFALSLINSSVDNIALEAGKDGSLSEMTEMSSNDNTNQFMRLNTIDETIEAVIANGNENSINKMAATAFLNEKEAKIHISSSNSKKWYTHTYVGTSDTHVNTHTDTHTCRQTDLKIDCQKQRNYARLFNDESMSALQDRNGNDIVQDESKGLLSLLDEIIIRIIEKLSSEDIANIADTCIKLREVVRKMTAGDESLSDFSIESIDELEFICK</sequence>
<feature type="compositionally biased region" description="Low complexity" evidence="7">
    <location>
        <begin position="112"/>
        <end position="126"/>
    </location>
</feature>
<dbReference type="SMART" id="SM00355">
    <property type="entry name" value="ZnF_C2H2"/>
    <property type="match status" value="2"/>
</dbReference>
<evidence type="ECO:0000259" key="8">
    <source>
        <dbReference type="PROSITE" id="PS50181"/>
    </source>
</evidence>
<evidence type="ECO:0000256" key="1">
    <source>
        <dbReference type="ARBA" id="ARBA00004123"/>
    </source>
</evidence>
<feature type="region of interest" description="Disordered" evidence="7">
    <location>
        <begin position="112"/>
        <end position="134"/>
    </location>
</feature>
<dbReference type="GO" id="GO:0005634">
    <property type="term" value="C:nucleus"/>
    <property type="evidence" value="ECO:0007669"/>
    <property type="project" value="UniProtKB-SubCell"/>
</dbReference>
<reference evidence="9" key="1">
    <citation type="submission" date="2015-03" db="EMBL/GenBank/DDBJ databases">
        <title>Wuchereria bancrofti Genome Sequencing Papua New Guinea Strain.</title>
        <authorList>
            <person name="Small S.T."/>
            <person name="Serre D."/>
            <person name="Zimmerman P.A."/>
        </authorList>
    </citation>
    <scope>NUCLEOTIDE SEQUENCE [LARGE SCALE GENOMIC DNA]</scope>
    <source>
        <strain evidence="9">pt0022</strain>
    </source>
</reference>
<keyword evidence="4" id="KW-0863">Zinc-finger</keyword>
<dbReference type="PANTHER" id="PTHR24406">
    <property type="entry name" value="TRANSCRIPTIONAL REPRESSOR CTCFL-RELATED"/>
    <property type="match status" value="1"/>
</dbReference>
<feature type="domain" description="F-box" evidence="8">
    <location>
        <begin position="774"/>
        <end position="824"/>
    </location>
</feature>
<dbReference type="Gene3D" id="3.30.160.60">
    <property type="entry name" value="Classic Zinc Finger"/>
    <property type="match status" value="1"/>
</dbReference>
<dbReference type="AlphaFoldDB" id="A0AAF5PRQ1"/>
<evidence type="ECO:0000256" key="4">
    <source>
        <dbReference type="ARBA" id="ARBA00022771"/>
    </source>
</evidence>
<evidence type="ECO:0000256" key="5">
    <source>
        <dbReference type="ARBA" id="ARBA00022833"/>
    </source>
</evidence>
<evidence type="ECO:0000256" key="2">
    <source>
        <dbReference type="ARBA" id="ARBA00022723"/>
    </source>
</evidence>
<dbReference type="Proteomes" id="UP000093561">
    <property type="component" value="Unassembled WGS sequence"/>
</dbReference>
<evidence type="ECO:0000256" key="3">
    <source>
        <dbReference type="ARBA" id="ARBA00022737"/>
    </source>
</evidence>
<keyword evidence="5" id="KW-0862">Zinc</keyword>
<evidence type="ECO:0000256" key="7">
    <source>
        <dbReference type="SAM" id="MobiDB-lite"/>
    </source>
</evidence>
<dbReference type="PROSITE" id="PS50181">
    <property type="entry name" value="FBOX"/>
    <property type="match status" value="1"/>
</dbReference>
<reference evidence="9" key="2">
    <citation type="journal article" date="2016" name="Mol. Ecol.">
        <title>Population genomics of the filarial nematode parasite Wuchereria bancrofti from mosquitoes.</title>
        <authorList>
            <person name="Small S.T."/>
            <person name="Reimer L.J."/>
            <person name="Tisch D.J."/>
            <person name="King C.L."/>
            <person name="Christensen B.M."/>
            <person name="Siba P.M."/>
            <person name="Kazura J.W."/>
            <person name="Serre D."/>
            <person name="Zimmerman P.A."/>
        </authorList>
    </citation>
    <scope>NUCLEOTIDE SEQUENCE</scope>
    <source>
        <strain evidence="9">pt0022</strain>
    </source>
</reference>
<dbReference type="InterPro" id="IPR013087">
    <property type="entry name" value="Znf_C2H2_type"/>
</dbReference>
<keyword evidence="2" id="KW-0479">Metal-binding</keyword>
<keyword evidence="3" id="KW-0677">Repeat</keyword>
<evidence type="ECO:0000313" key="9">
    <source>
        <dbReference type="Proteomes" id="UP000093561"/>
    </source>
</evidence>
<keyword evidence="6" id="KW-0539">Nucleus</keyword>
<feature type="region of interest" description="Disordered" evidence="7">
    <location>
        <begin position="38"/>
        <end position="71"/>
    </location>
</feature>
<comment type="subcellular location">
    <subcellularLocation>
        <location evidence="1">Nucleus</location>
    </subcellularLocation>
</comment>
<dbReference type="InterPro" id="IPR001810">
    <property type="entry name" value="F-box_dom"/>
</dbReference>
<feature type="compositionally biased region" description="Low complexity" evidence="7">
    <location>
        <begin position="41"/>
        <end position="71"/>
    </location>
</feature>
<accession>A0AAF5PRQ1</accession>
<reference evidence="10" key="3">
    <citation type="submission" date="2024-02" db="UniProtKB">
        <authorList>
            <consortium name="WormBaseParasite"/>
        </authorList>
    </citation>
    <scope>IDENTIFICATION</scope>
    <source>
        <strain evidence="10">pt0022</strain>
    </source>
</reference>